<accession>K1T4L0</accession>
<proteinExistence type="predicted"/>
<protein>
    <submittedName>
        <fullName evidence="2">Major facilitator superfamily MFS_1</fullName>
    </submittedName>
</protein>
<comment type="caution">
    <text evidence="2">The sequence shown here is derived from an EMBL/GenBank/DDBJ whole genome shotgun (WGS) entry which is preliminary data.</text>
</comment>
<keyword evidence="1" id="KW-1133">Transmembrane helix</keyword>
<organism evidence="2">
    <name type="scientific">human gut metagenome</name>
    <dbReference type="NCBI Taxonomy" id="408170"/>
    <lineage>
        <taxon>unclassified sequences</taxon>
        <taxon>metagenomes</taxon>
        <taxon>organismal metagenomes</taxon>
    </lineage>
</organism>
<name>K1T4L0_9ZZZZ</name>
<evidence type="ECO:0000313" key="2">
    <source>
        <dbReference type="EMBL" id="EKC67947.1"/>
    </source>
</evidence>
<evidence type="ECO:0000256" key="1">
    <source>
        <dbReference type="SAM" id="Phobius"/>
    </source>
</evidence>
<gene>
    <name evidence="2" type="ORF">OBE_05192</name>
</gene>
<reference evidence="2" key="1">
    <citation type="journal article" date="2013" name="Environ. Microbiol.">
        <title>Microbiota from the distal guts of lean and obese adolescents exhibit partial functional redundancy besides clear differences in community structure.</title>
        <authorList>
            <person name="Ferrer M."/>
            <person name="Ruiz A."/>
            <person name="Lanza F."/>
            <person name="Haange S.B."/>
            <person name="Oberbach A."/>
            <person name="Till H."/>
            <person name="Bargiela R."/>
            <person name="Campoy C."/>
            <person name="Segura M.T."/>
            <person name="Richter M."/>
            <person name="von Bergen M."/>
            <person name="Seifert J."/>
            <person name="Suarez A."/>
        </authorList>
    </citation>
    <scope>NUCLEOTIDE SEQUENCE</scope>
</reference>
<keyword evidence="1" id="KW-0472">Membrane</keyword>
<feature type="transmembrane region" description="Helical" evidence="1">
    <location>
        <begin position="21"/>
        <end position="40"/>
    </location>
</feature>
<dbReference type="EMBL" id="AJWZ01003544">
    <property type="protein sequence ID" value="EKC67947.1"/>
    <property type="molecule type" value="Genomic_DNA"/>
</dbReference>
<sequence>MVSKLNKEHDRRSKLCDYLYGVSNLFISGTGIGGLSPLFAGGEMGVYNYVCIIAGALSAITFACFANDVMKYNDNNI</sequence>
<feature type="transmembrane region" description="Helical" evidence="1">
    <location>
        <begin position="46"/>
        <end position="66"/>
    </location>
</feature>
<dbReference type="AlphaFoldDB" id="K1T4L0"/>
<keyword evidence="1" id="KW-0812">Transmembrane</keyword>